<evidence type="ECO:0000256" key="1">
    <source>
        <dbReference type="ARBA" id="ARBA00004123"/>
    </source>
</evidence>
<proteinExistence type="predicted"/>
<evidence type="ECO:0000256" key="8">
    <source>
        <dbReference type="ARBA" id="ARBA00023242"/>
    </source>
</evidence>
<feature type="compositionally biased region" description="Polar residues" evidence="10">
    <location>
        <begin position="430"/>
        <end position="442"/>
    </location>
</feature>
<gene>
    <name evidence="12" type="ORF">VTK73DRAFT_9944</name>
</gene>
<feature type="compositionally biased region" description="Polar residues" evidence="10">
    <location>
        <begin position="564"/>
        <end position="574"/>
    </location>
</feature>
<dbReference type="SUPFAM" id="SSF57716">
    <property type="entry name" value="Glucocorticoid receptor-like (DNA-binding domain)"/>
    <property type="match status" value="1"/>
</dbReference>
<dbReference type="Proteomes" id="UP001586593">
    <property type="component" value="Unassembled WGS sequence"/>
</dbReference>
<dbReference type="PANTHER" id="PTHR10071:SF281">
    <property type="entry name" value="BOX A-BINDING FACTOR-RELATED"/>
    <property type="match status" value="1"/>
</dbReference>
<dbReference type="CDD" id="cd00202">
    <property type="entry name" value="ZnF_GATA"/>
    <property type="match status" value="1"/>
</dbReference>
<feature type="compositionally biased region" description="Low complexity" evidence="10">
    <location>
        <begin position="774"/>
        <end position="790"/>
    </location>
</feature>
<feature type="region of interest" description="Disordered" evidence="10">
    <location>
        <begin position="156"/>
        <end position="197"/>
    </location>
</feature>
<evidence type="ECO:0000313" key="13">
    <source>
        <dbReference type="Proteomes" id="UP001586593"/>
    </source>
</evidence>
<dbReference type="SMART" id="SM00401">
    <property type="entry name" value="ZnF_GATA"/>
    <property type="match status" value="1"/>
</dbReference>
<feature type="domain" description="GATA-type" evidence="11">
    <location>
        <begin position="701"/>
        <end position="754"/>
    </location>
</feature>
<dbReference type="InterPro" id="IPR000679">
    <property type="entry name" value="Znf_GATA"/>
</dbReference>
<feature type="region of interest" description="Disordered" evidence="10">
    <location>
        <begin position="802"/>
        <end position="947"/>
    </location>
</feature>
<feature type="compositionally biased region" description="Low complexity" evidence="10">
    <location>
        <begin position="37"/>
        <end position="47"/>
    </location>
</feature>
<evidence type="ECO:0000313" key="12">
    <source>
        <dbReference type="EMBL" id="KAL1875689.1"/>
    </source>
</evidence>
<dbReference type="Gene3D" id="3.30.50.10">
    <property type="entry name" value="Erythroid Transcription Factor GATA-1, subunit A"/>
    <property type="match status" value="1"/>
</dbReference>
<feature type="compositionally biased region" description="Polar residues" evidence="10">
    <location>
        <begin position="915"/>
        <end position="938"/>
    </location>
</feature>
<keyword evidence="2" id="KW-0479">Metal-binding</keyword>
<keyword evidence="7" id="KW-0804">Transcription</keyword>
<dbReference type="InterPro" id="IPR013088">
    <property type="entry name" value="Znf_NHR/GATA"/>
</dbReference>
<keyword evidence="4" id="KW-0862">Zinc</keyword>
<feature type="compositionally biased region" description="Polar residues" evidence="10">
    <location>
        <begin position="688"/>
        <end position="702"/>
    </location>
</feature>
<comment type="caution">
    <text evidence="12">The sequence shown here is derived from an EMBL/GenBank/DDBJ whole genome shotgun (WGS) entry which is preliminary data.</text>
</comment>
<keyword evidence="5" id="KW-0805">Transcription regulation</keyword>
<evidence type="ECO:0000256" key="7">
    <source>
        <dbReference type="ARBA" id="ARBA00023163"/>
    </source>
</evidence>
<dbReference type="Pfam" id="PF00320">
    <property type="entry name" value="GATA"/>
    <property type="match status" value="1"/>
</dbReference>
<feature type="region of interest" description="Disordered" evidence="10">
    <location>
        <begin position="274"/>
        <end position="308"/>
    </location>
</feature>
<evidence type="ECO:0000256" key="10">
    <source>
        <dbReference type="SAM" id="MobiDB-lite"/>
    </source>
</evidence>
<name>A0ABR3XJA3_9PEZI</name>
<feature type="region of interest" description="Disordered" evidence="10">
    <location>
        <begin position="421"/>
        <end position="442"/>
    </location>
</feature>
<evidence type="ECO:0000256" key="4">
    <source>
        <dbReference type="ARBA" id="ARBA00022833"/>
    </source>
</evidence>
<feature type="compositionally biased region" description="Polar residues" evidence="10">
    <location>
        <begin position="649"/>
        <end position="658"/>
    </location>
</feature>
<feature type="compositionally biased region" description="Low complexity" evidence="10">
    <location>
        <begin position="659"/>
        <end position="687"/>
    </location>
</feature>
<evidence type="ECO:0000256" key="9">
    <source>
        <dbReference type="PROSITE-ProRule" id="PRU00094"/>
    </source>
</evidence>
<keyword evidence="3 9" id="KW-0863">Zinc-finger</keyword>
<protein>
    <recommendedName>
        <fullName evidence="11">GATA-type domain-containing protein</fullName>
    </recommendedName>
</protein>
<evidence type="ECO:0000256" key="6">
    <source>
        <dbReference type="ARBA" id="ARBA00023063"/>
    </source>
</evidence>
<feature type="compositionally biased region" description="Low complexity" evidence="10">
    <location>
        <begin position="607"/>
        <end position="617"/>
    </location>
</feature>
<dbReference type="PROSITE" id="PS50114">
    <property type="entry name" value="GATA_ZN_FINGER_2"/>
    <property type="match status" value="1"/>
</dbReference>
<dbReference type="Pfam" id="PF08550">
    <property type="entry name" value="GATA_AreA"/>
    <property type="match status" value="1"/>
</dbReference>
<evidence type="ECO:0000256" key="3">
    <source>
        <dbReference type="ARBA" id="ARBA00022771"/>
    </source>
</evidence>
<dbReference type="InterPro" id="IPR039355">
    <property type="entry name" value="Transcription_factor_GATA"/>
</dbReference>
<sequence length="994" mass="104569">MAGNMVTQGPIANFSTAMHPTMTEHDFRFPRRPHMMSGVSGASSGASQNSKVAAPGPHAGPSGKVGRSVANERGTETGSWTPSIPDRDEILRAATILPFQDSISNSIQSPEEMQKQDPLAIQVWRFFNKMKQQLPHQDRMENLTWRMMHVNLRKSRREEEARRHQRSFDTVQNAPSGIAQLRKTSERAPSHSEPMNLDDYILADNGISSSSLGFFPSPEATTMQGEDRSANSAISAIPIKSRKEFTQHFVPQSVPVPRHQPQVQDEFGYIARHHRKTSIDDRRTRKRPADFSPHVPAVNGNSSTNDLDADADLHEYSLEQQHGQLNMNQQSNQNNVSFPLDFTLDGDNIITSAGPFQPNFNFSPSTSPMISHGAFSALYNNASSMPSSLPTTDYYSPPGSAYQSAVSTPHPLNEGDNFFFGSVDPRHQRNTTFRPGPSTMTNQVSRFPYGSGNGGSVTGSTGGSGNAMFATTSAASEQISSFTGSNAFGHIDPAQVFQSDPSTRSPGVQIGQDSIFTFGAESDGDDEEGGAFADRNMPLARDFSPSALDDGGYDLGSANLQWDPSLPGQFNTQAARYPAGPPRKQVTIGPTTTEFLDSNHDWEGGSLERSQSQSFRQQEGDRRQGKMQRTASTPGLAGRGNQGGRAAQSNPSSPPAETSGQASGLASGLSSVAPSRPSSPPGSKHGSTTNLQGAANNQGSSGTPTTCTNCFTQTTPLWRRNPEGQPLCNACGLFLKLHGVVRPLSLKTDVIKKRNRGSGGSLPVGGTSTRSSKKGASANASASASGMNSRTNSAITISAAASASHANNTSGTHQASTPPSQTRAGSANEGGASHPASGGSTAGSTPTSYHGSVGSSSGVVGGKGVVPIAAAPPKNTPGPGAGSLARSMATGSKRQRRHSKGAADQTSGIMDIDSPENSTGSNEAARSVGSSNGYTSSLAPKHSNLGLPSAFGMSQTPLMRHGMMGVQGSQPGSLISPGGAGAGQQEWEWLTMSL</sequence>
<feature type="region of interest" description="Disordered" evidence="10">
    <location>
        <begin position="564"/>
        <end position="706"/>
    </location>
</feature>
<dbReference type="PROSITE" id="PS00344">
    <property type="entry name" value="GATA_ZN_FINGER_1"/>
    <property type="match status" value="1"/>
</dbReference>
<feature type="region of interest" description="Disordered" evidence="10">
    <location>
        <begin position="752"/>
        <end position="790"/>
    </location>
</feature>
<dbReference type="PRINTS" id="PR00619">
    <property type="entry name" value="GATAZNFINGER"/>
</dbReference>
<dbReference type="PANTHER" id="PTHR10071">
    <property type="entry name" value="TRANSCRIPTION FACTOR GATA FAMILY MEMBER"/>
    <property type="match status" value="1"/>
</dbReference>
<keyword evidence="13" id="KW-1185">Reference proteome</keyword>
<feature type="region of interest" description="Disordered" evidence="10">
    <location>
        <begin position="31"/>
        <end position="86"/>
    </location>
</feature>
<dbReference type="InterPro" id="IPR013860">
    <property type="entry name" value="AreA_GATA"/>
</dbReference>
<comment type="subcellular location">
    <subcellularLocation>
        <location evidence="1">Nucleus</location>
    </subcellularLocation>
</comment>
<reference evidence="12 13" key="1">
    <citation type="journal article" date="2024" name="Commun. Biol.">
        <title>Comparative genomic analysis of thermophilic fungi reveals convergent evolutionary adaptations and gene losses.</title>
        <authorList>
            <person name="Steindorff A.S."/>
            <person name="Aguilar-Pontes M.V."/>
            <person name="Robinson A.J."/>
            <person name="Andreopoulos B."/>
            <person name="LaButti K."/>
            <person name="Kuo A."/>
            <person name="Mondo S."/>
            <person name="Riley R."/>
            <person name="Otillar R."/>
            <person name="Haridas S."/>
            <person name="Lipzen A."/>
            <person name="Grimwood J."/>
            <person name="Schmutz J."/>
            <person name="Clum A."/>
            <person name="Reid I.D."/>
            <person name="Moisan M.C."/>
            <person name="Butler G."/>
            <person name="Nguyen T.T.M."/>
            <person name="Dewar K."/>
            <person name="Conant G."/>
            <person name="Drula E."/>
            <person name="Henrissat B."/>
            <person name="Hansel C."/>
            <person name="Singer S."/>
            <person name="Hutchinson M.I."/>
            <person name="de Vries R.P."/>
            <person name="Natvig D.O."/>
            <person name="Powell A.J."/>
            <person name="Tsang A."/>
            <person name="Grigoriev I.V."/>
        </authorList>
    </citation>
    <scope>NUCLEOTIDE SEQUENCE [LARGE SCALE GENOMIC DNA]</scope>
    <source>
        <strain evidence="12 13">ATCC 24622</strain>
    </source>
</reference>
<dbReference type="EMBL" id="JAZHXJ010000089">
    <property type="protein sequence ID" value="KAL1875689.1"/>
    <property type="molecule type" value="Genomic_DNA"/>
</dbReference>
<feature type="compositionally biased region" description="Basic and acidic residues" evidence="10">
    <location>
        <begin position="277"/>
        <end position="289"/>
    </location>
</feature>
<evidence type="ECO:0000256" key="2">
    <source>
        <dbReference type="ARBA" id="ARBA00022723"/>
    </source>
</evidence>
<keyword evidence="6" id="KW-0534">Nitrate assimilation</keyword>
<evidence type="ECO:0000256" key="5">
    <source>
        <dbReference type="ARBA" id="ARBA00023015"/>
    </source>
</evidence>
<feature type="compositionally biased region" description="Low complexity" evidence="10">
    <location>
        <begin position="830"/>
        <end position="858"/>
    </location>
</feature>
<keyword evidence="8" id="KW-0539">Nucleus</keyword>
<evidence type="ECO:0000259" key="11">
    <source>
        <dbReference type="PROSITE" id="PS50114"/>
    </source>
</evidence>
<organism evidence="12 13">
    <name type="scientific">Phialemonium thermophilum</name>
    <dbReference type="NCBI Taxonomy" id="223376"/>
    <lineage>
        <taxon>Eukaryota</taxon>
        <taxon>Fungi</taxon>
        <taxon>Dikarya</taxon>
        <taxon>Ascomycota</taxon>
        <taxon>Pezizomycotina</taxon>
        <taxon>Sordariomycetes</taxon>
        <taxon>Sordariomycetidae</taxon>
        <taxon>Cephalothecales</taxon>
        <taxon>Cephalothecaceae</taxon>
        <taxon>Phialemonium</taxon>
    </lineage>
</organism>
<feature type="compositionally biased region" description="Polar residues" evidence="10">
    <location>
        <begin position="811"/>
        <end position="825"/>
    </location>
</feature>
<accession>A0ABR3XJA3</accession>